<feature type="transmembrane region" description="Helical" evidence="2">
    <location>
        <begin position="162"/>
        <end position="183"/>
    </location>
</feature>
<dbReference type="OMA" id="WNIFIGI"/>
<dbReference type="OrthoDB" id="5797555at2759"/>
<proteinExistence type="predicted"/>
<feature type="transmembrane region" description="Helical" evidence="2">
    <location>
        <begin position="50"/>
        <end position="70"/>
    </location>
</feature>
<evidence type="ECO:0000313" key="4">
    <source>
        <dbReference type="Proteomes" id="UP000008281"/>
    </source>
</evidence>
<dbReference type="InParanoid" id="E3LW08"/>
<reference evidence="3" key="1">
    <citation type="submission" date="2007-07" db="EMBL/GenBank/DDBJ databases">
        <title>PCAP assembly of the Caenorhabditis remanei genome.</title>
        <authorList>
            <consortium name="The Caenorhabditis remanei Sequencing Consortium"/>
            <person name="Wilson R.K."/>
        </authorList>
    </citation>
    <scope>NUCLEOTIDE SEQUENCE [LARGE SCALE GENOMIC DNA]</scope>
    <source>
        <strain evidence="3">PB4641</strain>
    </source>
</reference>
<dbReference type="FunCoup" id="E3LW08">
    <property type="interactions" value="478"/>
</dbReference>
<evidence type="ECO:0008006" key="5">
    <source>
        <dbReference type="Google" id="ProtNLM"/>
    </source>
</evidence>
<keyword evidence="2" id="KW-0472">Membrane</keyword>
<keyword evidence="2" id="KW-0812">Transmembrane</keyword>
<sequence length="224" mass="25159">MSTTKSMKSDSNSSSENEKKTMTPSESTEEQLSFRSPEADRVSIVPECAYSAWNIFIGIFLLFTTIFLTPGEIPSIVTQCFGVLFIFVGLLAFVLIFKSARSIFIVLTVFSAITIVLTMLTIIGFVYTIDGSFPVPELMLKSKNETCSKCFNNAFSDTFLEIVLAGLLLFHIVFNLFSFFIFLKRSCKSQNTLNDEHNQRSFRSSAQAQEKQEKGSAEIIVMDY</sequence>
<feature type="compositionally biased region" description="Low complexity" evidence="1">
    <location>
        <begin position="1"/>
        <end position="15"/>
    </location>
</feature>
<dbReference type="PANTHER" id="PTHR21759">
    <property type="entry name" value="PROTEIN CBG02235-RELATED"/>
    <property type="match status" value="1"/>
</dbReference>
<protein>
    <recommendedName>
        <fullName evidence="5">MARVEL domain-containing protein</fullName>
    </recommendedName>
</protein>
<keyword evidence="4" id="KW-1185">Reference proteome</keyword>
<dbReference type="EMBL" id="DS268416">
    <property type="protein sequence ID" value="EFP12545.1"/>
    <property type="molecule type" value="Genomic_DNA"/>
</dbReference>
<dbReference type="HOGENOM" id="CLU_1469491_0_0_1"/>
<dbReference type="Proteomes" id="UP000008281">
    <property type="component" value="Unassembled WGS sequence"/>
</dbReference>
<evidence type="ECO:0000313" key="3">
    <source>
        <dbReference type="EMBL" id="EFP12545.1"/>
    </source>
</evidence>
<dbReference type="AlphaFoldDB" id="E3LW08"/>
<dbReference type="PANTHER" id="PTHR21759:SF2">
    <property type="entry name" value="PROTEIN CBG02235"/>
    <property type="match status" value="1"/>
</dbReference>
<evidence type="ECO:0000256" key="1">
    <source>
        <dbReference type="SAM" id="MobiDB-lite"/>
    </source>
</evidence>
<dbReference type="eggNOG" id="ENOG502THXV">
    <property type="taxonomic scope" value="Eukaryota"/>
</dbReference>
<feature type="compositionally biased region" description="Polar residues" evidence="1">
    <location>
        <begin position="23"/>
        <end position="34"/>
    </location>
</feature>
<gene>
    <name evidence="3" type="ORF">CRE_29836</name>
</gene>
<feature type="transmembrane region" description="Helical" evidence="2">
    <location>
        <begin position="104"/>
        <end position="129"/>
    </location>
</feature>
<keyword evidence="2" id="KW-1133">Transmembrane helix</keyword>
<evidence type="ECO:0000256" key="2">
    <source>
        <dbReference type="SAM" id="Phobius"/>
    </source>
</evidence>
<feature type="region of interest" description="Disordered" evidence="1">
    <location>
        <begin position="1"/>
        <end position="34"/>
    </location>
</feature>
<accession>E3LW08</accession>
<name>E3LW08_CAERE</name>
<organism evidence="4">
    <name type="scientific">Caenorhabditis remanei</name>
    <name type="common">Caenorhabditis vulgaris</name>
    <dbReference type="NCBI Taxonomy" id="31234"/>
    <lineage>
        <taxon>Eukaryota</taxon>
        <taxon>Metazoa</taxon>
        <taxon>Ecdysozoa</taxon>
        <taxon>Nematoda</taxon>
        <taxon>Chromadorea</taxon>
        <taxon>Rhabditida</taxon>
        <taxon>Rhabditina</taxon>
        <taxon>Rhabditomorpha</taxon>
        <taxon>Rhabditoidea</taxon>
        <taxon>Rhabditidae</taxon>
        <taxon>Peloderinae</taxon>
        <taxon>Caenorhabditis</taxon>
    </lineage>
</organism>
<feature type="transmembrane region" description="Helical" evidence="2">
    <location>
        <begin position="76"/>
        <end position="97"/>
    </location>
</feature>